<dbReference type="InterPro" id="IPR013087">
    <property type="entry name" value="Znf_C2H2_type"/>
</dbReference>
<evidence type="ECO:0000313" key="8">
    <source>
        <dbReference type="EMBL" id="CAH0581328.1"/>
    </source>
</evidence>
<dbReference type="Gene3D" id="2.170.270.10">
    <property type="entry name" value="SET domain"/>
    <property type="match status" value="1"/>
</dbReference>
<dbReference type="EMBL" id="LR824014">
    <property type="protein sequence ID" value="CAH0581328.1"/>
    <property type="molecule type" value="Genomic_DNA"/>
</dbReference>
<keyword evidence="4" id="KW-0862">Zinc</keyword>
<organism evidence="8 9">
    <name type="scientific">Chrysodeixis includens</name>
    <name type="common">Soybean looper</name>
    <name type="synonym">Pseudoplusia includens</name>
    <dbReference type="NCBI Taxonomy" id="689277"/>
    <lineage>
        <taxon>Eukaryota</taxon>
        <taxon>Metazoa</taxon>
        <taxon>Ecdysozoa</taxon>
        <taxon>Arthropoda</taxon>
        <taxon>Hexapoda</taxon>
        <taxon>Insecta</taxon>
        <taxon>Pterygota</taxon>
        <taxon>Neoptera</taxon>
        <taxon>Endopterygota</taxon>
        <taxon>Lepidoptera</taxon>
        <taxon>Glossata</taxon>
        <taxon>Ditrysia</taxon>
        <taxon>Noctuoidea</taxon>
        <taxon>Noctuidae</taxon>
        <taxon>Plusiinae</taxon>
        <taxon>Chrysodeixis</taxon>
    </lineage>
</organism>
<proteinExistence type="predicted"/>
<dbReference type="GO" id="GO:0000981">
    <property type="term" value="F:DNA-binding transcription factor activity, RNA polymerase II-specific"/>
    <property type="evidence" value="ECO:0007669"/>
    <property type="project" value="TreeGrafter"/>
</dbReference>
<protein>
    <recommendedName>
        <fullName evidence="7">C2H2-type domain-containing protein</fullName>
    </recommendedName>
</protein>
<dbReference type="Gene3D" id="3.30.160.60">
    <property type="entry name" value="Classic Zinc Finger"/>
    <property type="match status" value="3"/>
</dbReference>
<dbReference type="InterPro" id="IPR046341">
    <property type="entry name" value="SET_dom_sf"/>
</dbReference>
<keyword evidence="9" id="KW-1185">Reference proteome</keyword>
<feature type="domain" description="C2H2-type" evidence="7">
    <location>
        <begin position="292"/>
        <end position="320"/>
    </location>
</feature>
<feature type="region of interest" description="Disordered" evidence="6">
    <location>
        <begin position="638"/>
        <end position="674"/>
    </location>
</feature>
<evidence type="ECO:0000256" key="3">
    <source>
        <dbReference type="ARBA" id="ARBA00022771"/>
    </source>
</evidence>
<dbReference type="PROSITE" id="PS00028">
    <property type="entry name" value="ZINC_FINGER_C2H2_1"/>
    <property type="match status" value="4"/>
</dbReference>
<feature type="domain" description="C2H2-type" evidence="7">
    <location>
        <begin position="538"/>
        <end position="561"/>
    </location>
</feature>
<evidence type="ECO:0000313" key="9">
    <source>
        <dbReference type="Proteomes" id="UP001154114"/>
    </source>
</evidence>
<dbReference type="GO" id="GO:0008170">
    <property type="term" value="F:N-methyltransferase activity"/>
    <property type="evidence" value="ECO:0007669"/>
    <property type="project" value="UniProtKB-ARBA"/>
</dbReference>
<gene>
    <name evidence="8" type="ORF">CINC_LOCUS1551</name>
</gene>
<dbReference type="PANTHER" id="PTHR24408">
    <property type="entry name" value="ZINC FINGER PROTEIN"/>
    <property type="match status" value="1"/>
</dbReference>
<dbReference type="GO" id="GO:0008757">
    <property type="term" value="F:S-adenosylmethionine-dependent methyltransferase activity"/>
    <property type="evidence" value="ECO:0007669"/>
    <property type="project" value="UniProtKB-ARBA"/>
</dbReference>
<sequence length="674" mass="77313">MDINNEGSRGSCTPSMPTQVYLLQTDTGINLRSNEQVLPLHLLDNSLEYCRSPFLSPLQTKRRSDVQEEQFQELLDPYQEPVEKHCRNTDNQLRGLAEILRPGLIKSEFTSVITNTNYKEVNRSLKNYVQIHDRVVLPRALAVLPSILQIQRREAITARRTLPAYARFGPVEGIRKNISQAEAVQLVLNATSNKKPLFLLKNNDSDSNCNIHIDTSDKDKANWISLLPLGDQNTANVWLYEENNELYAITTDVIPLRKPLMLGYSKKYADSYGLIGPTIDIEMENQSHTPPLWCSECQRALPSAKLLLRHIDMYHKDDKVVPRRPYRCRHCSRIFTRIFTLRRHKQIHCPNKIEKKTSVVHTESEPQTNLNTSITSEDNRIPSDESFQNYSNALDFSTSLFDTDRIPSLDISGNSRTDNDFIPYEIGYKDENCTNDLDFDIKQEKPVNLSKDSKKLEKQLLVTCPYCKQVLAKDIRRHISECPSRRFECECKKVFTNRKKLAHHIFVQHSNESQAENKDENTNTEAETTKPDSDSIVYKCEQCQHIFKRRGMLVNHLWRVHETVSAKVPLERRVRHYPCGICPKIYRTAAKRNRHLQLHHPGAPETRAAVEGGTRACEPAVCAACPRQYATRAKLLQHQRAAHPHLAPPTNPKLKSTDSAVQSNKKKSTFFVTS</sequence>
<evidence type="ECO:0000256" key="2">
    <source>
        <dbReference type="ARBA" id="ARBA00022737"/>
    </source>
</evidence>
<dbReference type="OrthoDB" id="3535323at2759"/>
<feature type="domain" description="C2H2-type" evidence="7">
    <location>
        <begin position="326"/>
        <end position="353"/>
    </location>
</feature>
<name>A0A9P0FPK6_CHRIL</name>
<evidence type="ECO:0000256" key="1">
    <source>
        <dbReference type="ARBA" id="ARBA00022723"/>
    </source>
</evidence>
<feature type="domain" description="C2H2-type" evidence="7">
    <location>
        <begin position="480"/>
        <end position="514"/>
    </location>
</feature>
<feature type="region of interest" description="Disordered" evidence="6">
    <location>
        <begin position="509"/>
        <end position="530"/>
    </location>
</feature>
<evidence type="ECO:0000256" key="4">
    <source>
        <dbReference type="ARBA" id="ARBA00022833"/>
    </source>
</evidence>
<evidence type="ECO:0000259" key="7">
    <source>
        <dbReference type="PROSITE" id="PS50157"/>
    </source>
</evidence>
<dbReference type="PANTHER" id="PTHR24408:SF58">
    <property type="entry name" value="TRANSCRIPTION FACTOR (TFIIIA), PUTATIVE (AFU_ORTHOLOGUE AFUA_1G05150)-RELATED"/>
    <property type="match status" value="1"/>
</dbReference>
<dbReference type="InterPro" id="IPR036236">
    <property type="entry name" value="Znf_C2H2_sf"/>
</dbReference>
<feature type="domain" description="C2H2-type" evidence="7">
    <location>
        <begin position="620"/>
        <end position="648"/>
    </location>
</feature>
<accession>A0A9P0FPK6</accession>
<dbReference type="Proteomes" id="UP001154114">
    <property type="component" value="Chromosome 11"/>
</dbReference>
<feature type="compositionally biased region" description="Basic and acidic residues" evidence="6">
    <location>
        <begin position="515"/>
        <end position="530"/>
    </location>
</feature>
<keyword evidence="3 5" id="KW-0863">Zinc-finger</keyword>
<dbReference type="GO" id="GO:0043565">
    <property type="term" value="F:sequence-specific DNA binding"/>
    <property type="evidence" value="ECO:0007669"/>
    <property type="project" value="TreeGrafter"/>
</dbReference>
<feature type="domain" description="C2H2-type" evidence="7">
    <location>
        <begin position="577"/>
        <end position="604"/>
    </location>
</feature>
<evidence type="ECO:0000256" key="6">
    <source>
        <dbReference type="SAM" id="MobiDB-lite"/>
    </source>
</evidence>
<keyword evidence="1" id="KW-0479">Metal-binding</keyword>
<dbReference type="Pfam" id="PF21549">
    <property type="entry name" value="PRDM2_PR"/>
    <property type="match status" value="1"/>
</dbReference>
<dbReference type="GO" id="GO:0005634">
    <property type="term" value="C:nucleus"/>
    <property type="evidence" value="ECO:0007669"/>
    <property type="project" value="TreeGrafter"/>
</dbReference>
<dbReference type="InterPro" id="IPR001214">
    <property type="entry name" value="SET_dom"/>
</dbReference>
<evidence type="ECO:0000256" key="5">
    <source>
        <dbReference type="PROSITE-ProRule" id="PRU00042"/>
    </source>
</evidence>
<reference evidence="8" key="1">
    <citation type="submission" date="2021-12" db="EMBL/GenBank/DDBJ databases">
        <authorList>
            <person name="King R."/>
        </authorList>
    </citation>
    <scope>NUCLEOTIDE SEQUENCE</scope>
</reference>
<dbReference type="SUPFAM" id="SSF57667">
    <property type="entry name" value="beta-beta-alpha zinc fingers"/>
    <property type="match status" value="2"/>
</dbReference>
<keyword evidence="2" id="KW-0677">Repeat</keyword>
<dbReference type="GO" id="GO:0008276">
    <property type="term" value="F:protein methyltransferase activity"/>
    <property type="evidence" value="ECO:0007669"/>
    <property type="project" value="UniProtKB-ARBA"/>
</dbReference>
<dbReference type="AlphaFoldDB" id="A0A9P0FPK6"/>
<dbReference type="GO" id="GO:0008270">
    <property type="term" value="F:zinc ion binding"/>
    <property type="evidence" value="ECO:0007669"/>
    <property type="project" value="UniProtKB-KW"/>
</dbReference>
<feature type="compositionally biased region" description="Polar residues" evidence="6">
    <location>
        <begin position="653"/>
        <end position="663"/>
    </location>
</feature>
<dbReference type="SMART" id="SM00355">
    <property type="entry name" value="ZnF_C2H2"/>
    <property type="match status" value="6"/>
</dbReference>
<dbReference type="PROSITE" id="PS50157">
    <property type="entry name" value="ZINC_FINGER_C2H2_2"/>
    <property type="match status" value="6"/>
</dbReference>